<dbReference type="PANTHER" id="PTHR44846">
    <property type="entry name" value="MANNOSYL-D-GLYCERATE TRANSPORT/METABOLISM SYSTEM REPRESSOR MNGR-RELATED"/>
    <property type="match status" value="1"/>
</dbReference>
<proteinExistence type="predicted"/>
<dbReference type="SUPFAM" id="SSF46785">
    <property type="entry name" value="Winged helix' DNA-binding domain"/>
    <property type="match status" value="1"/>
</dbReference>
<evidence type="ECO:0000313" key="5">
    <source>
        <dbReference type="EMBL" id="PFG29877.1"/>
    </source>
</evidence>
<organism evidence="5 6">
    <name type="scientific">Paramicrobacterium agarici</name>
    <dbReference type="NCBI Taxonomy" id="630514"/>
    <lineage>
        <taxon>Bacteria</taxon>
        <taxon>Bacillati</taxon>
        <taxon>Actinomycetota</taxon>
        <taxon>Actinomycetes</taxon>
        <taxon>Micrococcales</taxon>
        <taxon>Microbacteriaceae</taxon>
        <taxon>Paramicrobacterium</taxon>
    </lineage>
</organism>
<gene>
    <name evidence="5" type="ORF">ATJ78_0794</name>
</gene>
<dbReference type="InterPro" id="IPR011663">
    <property type="entry name" value="UTRA"/>
</dbReference>
<dbReference type="PRINTS" id="PR00035">
    <property type="entry name" value="HTHGNTR"/>
</dbReference>
<dbReference type="PROSITE" id="PS50949">
    <property type="entry name" value="HTH_GNTR"/>
    <property type="match status" value="1"/>
</dbReference>
<dbReference type="Pfam" id="PF00392">
    <property type="entry name" value="GntR"/>
    <property type="match status" value="1"/>
</dbReference>
<dbReference type="Gene3D" id="3.40.1410.10">
    <property type="entry name" value="Chorismate lyase-like"/>
    <property type="match status" value="1"/>
</dbReference>
<keyword evidence="2" id="KW-0238">DNA-binding</keyword>
<evidence type="ECO:0000256" key="1">
    <source>
        <dbReference type="ARBA" id="ARBA00023015"/>
    </source>
</evidence>
<dbReference type="EMBL" id="PDJE01000001">
    <property type="protein sequence ID" value="PFG29877.1"/>
    <property type="molecule type" value="Genomic_DNA"/>
</dbReference>
<dbReference type="GO" id="GO:0003677">
    <property type="term" value="F:DNA binding"/>
    <property type="evidence" value="ECO:0007669"/>
    <property type="project" value="UniProtKB-KW"/>
</dbReference>
<keyword evidence="6" id="KW-1185">Reference proteome</keyword>
<dbReference type="CDD" id="cd07377">
    <property type="entry name" value="WHTH_GntR"/>
    <property type="match status" value="1"/>
</dbReference>
<dbReference type="InterPro" id="IPR050679">
    <property type="entry name" value="Bact_HTH_transcr_reg"/>
</dbReference>
<dbReference type="Pfam" id="PF07702">
    <property type="entry name" value="UTRA"/>
    <property type="match status" value="1"/>
</dbReference>
<comment type="caution">
    <text evidence="5">The sequence shown here is derived from an EMBL/GenBank/DDBJ whole genome shotgun (WGS) entry which is preliminary data.</text>
</comment>
<dbReference type="GO" id="GO:0003700">
    <property type="term" value="F:DNA-binding transcription factor activity"/>
    <property type="evidence" value="ECO:0007669"/>
    <property type="project" value="InterPro"/>
</dbReference>
<feature type="domain" description="HTH gntR-type" evidence="4">
    <location>
        <begin position="17"/>
        <end position="85"/>
    </location>
</feature>
<dbReference type="SMART" id="SM00345">
    <property type="entry name" value="HTH_GNTR"/>
    <property type="match status" value="1"/>
</dbReference>
<dbReference type="Gene3D" id="1.10.10.10">
    <property type="entry name" value="Winged helix-like DNA-binding domain superfamily/Winged helix DNA-binding domain"/>
    <property type="match status" value="1"/>
</dbReference>
<dbReference type="InterPro" id="IPR028978">
    <property type="entry name" value="Chorismate_lyase_/UTRA_dom_sf"/>
</dbReference>
<sequence length="251" mass="28257">MTMTSLREYRLNREVDEPLWQQLATALRTAIHDKVLQPDQALPSEVELIDMYGVSRTVVREALADLVRRGLIYKIRAKGSFVSPKRPDLAFVGSTSGSLDDLTAAGHSSSTRVLSQEEGAANESEARALNIDLGAPVARLRRLRTVDETPWLLVQTTIPLELCPGVVKANLENRSLYEYLRRHYAIEVSGADRWLQPVLPEPEEAELLELSEGEPVLAIESIAWDAEDRRFEYYQALHRSGATRFYVGIRN</sequence>
<dbReference type="InterPro" id="IPR036390">
    <property type="entry name" value="WH_DNA-bd_sf"/>
</dbReference>
<name>A0A2A9DSV8_9MICO</name>
<protein>
    <submittedName>
        <fullName evidence="5">GntR family transcriptional regulator</fullName>
    </submittedName>
</protein>
<evidence type="ECO:0000256" key="2">
    <source>
        <dbReference type="ARBA" id="ARBA00023125"/>
    </source>
</evidence>
<dbReference type="AlphaFoldDB" id="A0A2A9DSV8"/>
<evidence type="ECO:0000259" key="4">
    <source>
        <dbReference type="PROSITE" id="PS50949"/>
    </source>
</evidence>
<keyword evidence="3" id="KW-0804">Transcription</keyword>
<dbReference type="SMART" id="SM00866">
    <property type="entry name" value="UTRA"/>
    <property type="match status" value="1"/>
</dbReference>
<dbReference type="GO" id="GO:0045892">
    <property type="term" value="P:negative regulation of DNA-templated transcription"/>
    <property type="evidence" value="ECO:0007669"/>
    <property type="project" value="TreeGrafter"/>
</dbReference>
<dbReference type="PANTHER" id="PTHR44846:SF1">
    <property type="entry name" value="MANNOSYL-D-GLYCERATE TRANSPORT_METABOLISM SYSTEM REPRESSOR MNGR-RELATED"/>
    <property type="match status" value="1"/>
</dbReference>
<dbReference type="SUPFAM" id="SSF64288">
    <property type="entry name" value="Chorismate lyase-like"/>
    <property type="match status" value="1"/>
</dbReference>
<dbReference type="InterPro" id="IPR000524">
    <property type="entry name" value="Tscrpt_reg_HTH_GntR"/>
</dbReference>
<keyword evidence="1" id="KW-0805">Transcription regulation</keyword>
<evidence type="ECO:0000313" key="6">
    <source>
        <dbReference type="Proteomes" id="UP000221369"/>
    </source>
</evidence>
<dbReference type="Proteomes" id="UP000221369">
    <property type="component" value="Unassembled WGS sequence"/>
</dbReference>
<reference evidence="5 6" key="1">
    <citation type="submission" date="2017-10" db="EMBL/GenBank/DDBJ databases">
        <title>Sequencing the genomes of 1000 actinobacteria strains.</title>
        <authorList>
            <person name="Klenk H.-P."/>
        </authorList>
    </citation>
    <scope>NUCLEOTIDE SEQUENCE [LARGE SCALE GENOMIC DNA]</scope>
    <source>
        <strain evidence="5 6">DSM 21798</strain>
    </source>
</reference>
<dbReference type="InterPro" id="IPR036388">
    <property type="entry name" value="WH-like_DNA-bd_sf"/>
</dbReference>
<dbReference type="RefSeq" id="WP_098406400.1">
    <property type="nucleotide sequence ID" value="NZ_PDJE01000001.1"/>
</dbReference>
<evidence type="ECO:0000256" key="3">
    <source>
        <dbReference type="ARBA" id="ARBA00023163"/>
    </source>
</evidence>
<accession>A0A2A9DSV8</accession>